<evidence type="ECO:0008006" key="3">
    <source>
        <dbReference type="Google" id="ProtNLM"/>
    </source>
</evidence>
<evidence type="ECO:0000313" key="2">
    <source>
        <dbReference type="Proteomes" id="UP000245946"/>
    </source>
</evidence>
<dbReference type="InterPro" id="IPR023393">
    <property type="entry name" value="START-like_dom_sf"/>
</dbReference>
<sequence length="178" mass="19052">MSASPSSAVVAEPDVMTSIVIAAPPSLVYSILLDIPGYPRWISMFVKASASPSGPDGALAVGDALHLALKPAGADKKPFEFSPRITEITPGRVFEWIGALPLGLFTGRHRLEVQAHAEGTRLLHSEAFSGPAPWLCRASGAQWWSANMAKTRANFERANEELKRHAEALHASGQTRTA</sequence>
<dbReference type="AlphaFoldDB" id="A0A316Z9E6"/>
<dbReference type="CDD" id="cd07822">
    <property type="entry name" value="SRPBCC_4"/>
    <property type="match status" value="1"/>
</dbReference>
<dbReference type="RefSeq" id="XP_025597154.1">
    <property type="nucleotide sequence ID" value="XM_025744253.1"/>
</dbReference>
<dbReference type="Gene3D" id="3.30.530.20">
    <property type="match status" value="1"/>
</dbReference>
<dbReference type="PANTHER" id="PTHR36166">
    <property type="entry name" value="CHROMOSOME 9, WHOLE GENOME SHOTGUN SEQUENCE"/>
    <property type="match status" value="1"/>
</dbReference>
<name>A0A316Z9E6_9BASI</name>
<dbReference type="STRING" id="58919.A0A316Z9E6"/>
<dbReference type="SUPFAM" id="SSF55961">
    <property type="entry name" value="Bet v1-like"/>
    <property type="match status" value="1"/>
</dbReference>
<dbReference type="OrthoDB" id="509124at2759"/>
<dbReference type="Proteomes" id="UP000245946">
    <property type="component" value="Unassembled WGS sequence"/>
</dbReference>
<evidence type="ECO:0000313" key="1">
    <source>
        <dbReference type="EMBL" id="PWN96875.1"/>
    </source>
</evidence>
<dbReference type="InterPro" id="IPR019587">
    <property type="entry name" value="Polyketide_cyclase/dehydratase"/>
</dbReference>
<dbReference type="PANTHER" id="PTHR36166:SF1">
    <property type="entry name" value="SRPBCC DOMAIN-CONTAINING PROTEIN"/>
    <property type="match status" value="1"/>
</dbReference>
<reference evidence="1 2" key="1">
    <citation type="journal article" date="2018" name="Mol. Biol. Evol.">
        <title>Broad Genomic Sampling Reveals a Smut Pathogenic Ancestry of the Fungal Clade Ustilaginomycotina.</title>
        <authorList>
            <person name="Kijpornyongpan T."/>
            <person name="Mondo S.J."/>
            <person name="Barry K."/>
            <person name="Sandor L."/>
            <person name="Lee J."/>
            <person name="Lipzen A."/>
            <person name="Pangilinan J."/>
            <person name="LaButti K."/>
            <person name="Hainaut M."/>
            <person name="Henrissat B."/>
            <person name="Grigoriev I.V."/>
            <person name="Spatafora J.W."/>
            <person name="Aime M.C."/>
        </authorList>
    </citation>
    <scope>NUCLEOTIDE SEQUENCE [LARGE SCALE GENOMIC DNA]</scope>
    <source>
        <strain evidence="1 2">MCA 4186</strain>
    </source>
</reference>
<dbReference type="GeneID" id="37271797"/>
<organism evidence="1 2">
    <name type="scientific">Tilletiopsis washingtonensis</name>
    <dbReference type="NCBI Taxonomy" id="58919"/>
    <lineage>
        <taxon>Eukaryota</taxon>
        <taxon>Fungi</taxon>
        <taxon>Dikarya</taxon>
        <taxon>Basidiomycota</taxon>
        <taxon>Ustilaginomycotina</taxon>
        <taxon>Exobasidiomycetes</taxon>
        <taxon>Entylomatales</taxon>
        <taxon>Entylomatales incertae sedis</taxon>
        <taxon>Tilletiopsis</taxon>
    </lineage>
</organism>
<gene>
    <name evidence="1" type="ORF">FA09DRAFT_339805</name>
</gene>
<dbReference type="EMBL" id="KZ819297">
    <property type="protein sequence ID" value="PWN96875.1"/>
    <property type="molecule type" value="Genomic_DNA"/>
</dbReference>
<accession>A0A316Z9E6</accession>
<protein>
    <recommendedName>
        <fullName evidence="3">Coenzyme Q-binding protein COQ10 START domain-containing protein</fullName>
    </recommendedName>
</protein>
<dbReference type="Pfam" id="PF10604">
    <property type="entry name" value="Polyketide_cyc2"/>
    <property type="match status" value="1"/>
</dbReference>
<proteinExistence type="predicted"/>
<keyword evidence="2" id="KW-1185">Reference proteome</keyword>